<dbReference type="EnsemblPlants" id="KRH09545">
    <property type="protein sequence ID" value="KRH09545"/>
    <property type="gene ID" value="GLYMA_16G220000"/>
</dbReference>
<dbReference type="Gramene" id="KRH09545">
    <property type="protein sequence ID" value="KRH09545"/>
    <property type="gene ID" value="GLYMA_16G220000"/>
</dbReference>
<name>A0A0R0G2S8_SOYBN</name>
<sequence length="77" mass="8878">MKCLPRMHEAIEGLKEINVPKAIIEVDRQHLVTMLQHKKEVHSQFGCIMKPNLSHSLARTSSFLTNSHFSLFTILYC</sequence>
<proteinExistence type="predicted"/>
<keyword evidence="3" id="KW-1185">Reference proteome</keyword>
<reference evidence="1" key="3">
    <citation type="submission" date="2018-07" db="EMBL/GenBank/DDBJ databases">
        <title>WGS assembly of Glycine max.</title>
        <authorList>
            <person name="Schmutz J."/>
            <person name="Cannon S."/>
            <person name="Schlueter J."/>
            <person name="Ma J."/>
            <person name="Mitros T."/>
            <person name="Nelson W."/>
            <person name="Hyten D."/>
            <person name="Song Q."/>
            <person name="Thelen J."/>
            <person name="Cheng J."/>
            <person name="Xu D."/>
            <person name="Hellsten U."/>
            <person name="May G."/>
            <person name="Yu Y."/>
            <person name="Sakurai T."/>
            <person name="Umezawa T."/>
            <person name="Bhattacharyya M."/>
            <person name="Sandhu D."/>
            <person name="Valliyodan B."/>
            <person name="Lindquist E."/>
            <person name="Peto M."/>
            <person name="Grant D."/>
            <person name="Shu S."/>
            <person name="Goodstein D."/>
            <person name="Barry K."/>
            <person name="Futrell-Griggs M."/>
            <person name="Abernathy B."/>
            <person name="Du J."/>
            <person name="Tian Z."/>
            <person name="Zhu L."/>
            <person name="Gill N."/>
            <person name="Joshi T."/>
            <person name="Libault M."/>
            <person name="Sethuraman A."/>
            <person name="Zhang X."/>
            <person name="Shinozaki K."/>
            <person name="Nguyen H."/>
            <person name="Wing R."/>
            <person name="Cregan P."/>
            <person name="Specht J."/>
            <person name="Grimwood J."/>
            <person name="Rokhsar D."/>
            <person name="Stacey G."/>
            <person name="Shoemaker R."/>
            <person name="Jackson S."/>
        </authorList>
    </citation>
    <scope>NUCLEOTIDE SEQUENCE</scope>
    <source>
        <tissue evidence="1">Callus</tissue>
    </source>
</reference>
<evidence type="ECO:0000313" key="3">
    <source>
        <dbReference type="Proteomes" id="UP000008827"/>
    </source>
</evidence>
<gene>
    <name evidence="1" type="ORF">GLYMA_16G220000</name>
</gene>
<organism evidence="1">
    <name type="scientific">Glycine max</name>
    <name type="common">Soybean</name>
    <name type="synonym">Glycine hispida</name>
    <dbReference type="NCBI Taxonomy" id="3847"/>
    <lineage>
        <taxon>Eukaryota</taxon>
        <taxon>Viridiplantae</taxon>
        <taxon>Streptophyta</taxon>
        <taxon>Embryophyta</taxon>
        <taxon>Tracheophyta</taxon>
        <taxon>Spermatophyta</taxon>
        <taxon>Magnoliopsida</taxon>
        <taxon>eudicotyledons</taxon>
        <taxon>Gunneridae</taxon>
        <taxon>Pentapetalae</taxon>
        <taxon>rosids</taxon>
        <taxon>fabids</taxon>
        <taxon>Fabales</taxon>
        <taxon>Fabaceae</taxon>
        <taxon>Papilionoideae</taxon>
        <taxon>50 kb inversion clade</taxon>
        <taxon>NPAAA clade</taxon>
        <taxon>indigoferoid/millettioid clade</taxon>
        <taxon>Phaseoleae</taxon>
        <taxon>Glycine</taxon>
        <taxon>Glycine subgen. Soja</taxon>
    </lineage>
</organism>
<dbReference type="AlphaFoldDB" id="A0A0R0G2S8"/>
<dbReference type="InParanoid" id="A0A0R0G2S8"/>
<accession>A0A0R0G2S8</accession>
<evidence type="ECO:0000313" key="2">
    <source>
        <dbReference type="EnsemblPlants" id="KRH09545"/>
    </source>
</evidence>
<protein>
    <submittedName>
        <fullName evidence="1 2">Uncharacterized protein</fullName>
    </submittedName>
</protein>
<reference evidence="1 2" key="1">
    <citation type="journal article" date="2010" name="Nature">
        <title>Genome sequence of the palaeopolyploid soybean.</title>
        <authorList>
            <person name="Schmutz J."/>
            <person name="Cannon S.B."/>
            <person name="Schlueter J."/>
            <person name="Ma J."/>
            <person name="Mitros T."/>
            <person name="Nelson W."/>
            <person name="Hyten D.L."/>
            <person name="Song Q."/>
            <person name="Thelen J.J."/>
            <person name="Cheng J."/>
            <person name="Xu D."/>
            <person name="Hellsten U."/>
            <person name="May G.D."/>
            <person name="Yu Y."/>
            <person name="Sakurai T."/>
            <person name="Umezawa T."/>
            <person name="Bhattacharyya M.K."/>
            <person name="Sandhu D."/>
            <person name="Valliyodan B."/>
            <person name="Lindquist E."/>
            <person name="Peto M."/>
            <person name="Grant D."/>
            <person name="Shu S."/>
            <person name="Goodstein D."/>
            <person name="Barry K."/>
            <person name="Futrell-Griggs M."/>
            <person name="Abernathy B."/>
            <person name="Du J."/>
            <person name="Tian Z."/>
            <person name="Zhu L."/>
            <person name="Gill N."/>
            <person name="Joshi T."/>
            <person name="Libault M."/>
            <person name="Sethuraman A."/>
            <person name="Zhang X.-C."/>
            <person name="Shinozaki K."/>
            <person name="Nguyen H.T."/>
            <person name="Wing R.A."/>
            <person name="Cregan P."/>
            <person name="Specht J."/>
            <person name="Grimwood J."/>
            <person name="Rokhsar D."/>
            <person name="Stacey G."/>
            <person name="Shoemaker R.C."/>
            <person name="Jackson S.A."/>
        </authorList>
    </citation>
    <scope>NUCLEOTIDE SEQUENCE [LARGE SCALE GENOMIC DNA]</scope>
    <source>
        <strain evidence="2">cv. Williams 82</strain>
        <tissue evidence="1">Callus</tissue>
    </source>
</reference>
<dbReference type="Proteomes" id="UP000008827">
    <property type="component" value="Chromosome 16"/>
</dbReference>
<dbReference type="EMBL" id="CM000849">
    <property type="protein sequence ID" value="KRH09545.1"/>
    <property type="molecule type" value="Genomic_DNA"/>
</dbReference>
<reference evidence="2" key="2">
    <citation type="submission" date="2018-02" db="UniProtKB">
        <authorList>
            <consortium name="EnsemblPlants"/>
        </authorList>
    </citation>
    <scope>IDENTIFICATION</scope>
    <source>
        <strain evidence="2">Williams 82</strain>
    </source>
</reference>
<evidence type="ECO:0000313" key="1">
    <source>
        <dbReference type="EMBL" id="KRH09545.1"/>
    </source>
</evidence>